<sequence>MSMQLLQAVMSTQFDNPKYKLMLAQMAHEADDNNTCHTAIGDIAKQCCLNLGKTFQCIQGLEQAGYIKIEKNIRDVCFKLNPARISEKGAH</sequence>
<dbReference type="EMBL" id="FQVF01000018">
    <property type="protein sequence ID" value="SHG22152.1"/>
    <property type="molecule type" value="Genomic_DNA"/>
</dbReference>
<accession>A0A1M5I1X1</accession>
<organism evidence="1 2">
    <name type="scientific">Marinomonas polaris DSM 16579</name>
    <dbReference type="NCBI Taxonomy" id="1122206"/>
    <lineage>
        <taxon>Bacteria</taxon>
        <taxon>Pseudomonadati</taxon>
        <taxon>Pseudomonadota</taxon>
        <taxon>Gammaproteobacteria</taxon>
        <taxon>Oceanospirillales</taxon>
        <taxon>Oceanospirillaceae</taxon>
        <taxon>Marinomonas</taxon>
    </lineage>
</organism>
<dbReference type="STRING" id="1122206.SAMN02745753_03478"/>
<protein>
    <recommendedName>
        <fullName evidence="3">Helix-turn-helix domain-containing protein</fullName>
    </recommendedName>
</protein>
<keyword evidence="2" id="KW-1185">Reference proteome</keyword>
<reference evidence="2" key="1">
    <citation type="submission" date="2016-11" db="EMBL/GenBank/DDBJ databases">
        <authorList>
            <person name="Varghese N."/>
            <person name="Submissions S."/>
        </authorList>
    </citation>
    <scope>NUCLEOTIDE SEQUENCE [LARGE SCALE GENOMIC DNA]</scope>
    <source>
        <strain evidence="2">DSM 16579</strain>
    </source>
</reference>
<dbReference type="OrthoDB" id="82456at2"/>
<evidence type="ECO:0000313" key="2">
    <source>
        <dbReference type="Proteomes" id="UP000184517"/>
    </source>
</evidence>
<dbReference type="Proteomes" id="UP000184517">
    <property type="component" value="Unassembled WGS sequence"/>
</dbReference>
<gene>
    <name evidence="1" type="ORF">SAMN02745753_03478</name>
</gene>
<dbReference type="AlphaFoldDB" id="A0A1M5I1X1"/>
<evidence type="ECO:0000313" key="1">
    <source>
        <dbReference type="EMBL" id="SHG22152.1"/>
    </source>
</evidence>
<dbReference type="RefSeq" id="WP_072840938.1">
    <property type="nucleotide sequence ID" value="NZ_FQVF01000018.1"/>
</dbReference>
<name>A0A1M5I1X1_9GAMM</name>
<evidence type="ECO:0008006" key="3">
    <source>
        <dbReference type="Google" id="ProtNLM"/>
    </source>
</evidence>
<proteinExistence type="predicted"/>